<proteinExistence type="predicted"/>
<evidence type="ECO:0000313" key="4">
    <source>
        <dbReference type="Proteomes" id="UP000467006"/>
    </source>
</evidence>
<dbReference type="Pfam" id="PF13196">
    <property type="entry name" value="DUF4012"/>
    <property type="match status" value="1"/>
</dbReference>
<dbReference type="AlphaFoldDB" id="A0A7I7K1K3"/>
<protein>
    <recommendedName>
        <fullName evidence="5">DUF4012 domain-containing protein</fullName>
    </recommendedName>
</protein>
<dbReference type="InterPro" id="IPR025101">
    <property type="entry name" value="DUF4012"/>
</dbReference>
<keyword evidence="2" id="KW-1133">Transmembrane helix</keyword>
<feature type="transmembrane region" description="Helical" evidence="2">
    <location>
        <begin position="39"/>
        <end position="62"/>
    </location>
</feature>
<evidence type="ECO:0000256" key="1">
    <source>
        <dbReference type="SAM" id="MobiDB-lite"/>
    </source>
</evidence>
<dbReference type="EMBL" id="AP022563">
    <property type="protein sequence ID" value="BBX18006.1"/>
    <property type="molecule type" value="Genomic_DNA"/>
</dbReference>
<evidence type="ECO:0000313" key="3">
    <source>
        <dbReference type="EMBL" id="BBX18006.1"/>
    </source>
</evidence>
<keyword evidence="2" id="KW-0812">Transmembrane</keyword>
<evidence type="ECO:0008006" key="5">
    <source>
        <dbReference type="Google" id="ProtNLM"/>
    </source>
</evidence>
<organism evidence="3 4">
    <name type="scientific">Mycolicibacterium duvalii</name>
    <dbReference type="NCBI Taxonomy" id="39688"/>
    <lineage>
        <taxon>Bacteria</taxon>
        <taxon>Bacillati</taxon>
        <taxon>Actinomycetota</taxon>
        <taxon>Actinomycetes</taxon>
        <taxon>Mycobacteriales</taxon>
        <taxon>Mycobacteriaceae</taxon>
        <taxon>Mycolicibacterium</taxon>
    </lineage>
</organism>
<dbReference type="Proteomes" id="UP000467006">
    <property type="component" value="Chromosome"/>
</dbReference>
<sequence>MRFLPRRHSDQDPDDQGGSTGVADEDHRWLSTYVHRRQFIWGATLLVVVLLALAGWVAVGAFQAKSDLDQARSKAQAAKDALIEGNTEAASASADDALARAQSARDATHSFAWNIAAGIPWLGSPFEAGQQVTDVVLGLASDVLRPAADVGLAISPNRLYSDGRVDVELLRSQESMLSELSANAKRLNGEAGAITNPRYVTLLRNARSQLQNQISAVTSLIENAALAARLVPSMMGADGPRSYFMAFQTNAEARGTGGLLGGYGILRFDDGVPSVDTLAPNTELRDAVGPIDLGVEFDQQYAYAQPFTDFRNSNLSPHFPYAAQIWKTMWAEQTGQDVDGVIAIDPVALSYILGAVGPVTMSDGEVISRENVVELTESTAYLRFPEDQVARKQYLQDIANAVVKKMTGPVRSPRQLLDALGQAVNERRIAVWSSVPEEQELLEQTPLAHALPGDESPYAAVVINNLGGNKLDYYLRTQIEYAADECEGETRASTVTVKLTNTVPDEPLPDYVAAAAGLSPELLIEVPRGTNIASVRLFATKGAELSSAILNGERVPAILNTERGHPVFEVQVIIPPGQSADVSFQLSEPTATGKPRAPAQPLVETVVPKVLVPECRG</sequence>
<dbReference type="RefSeq" id="WP_165776247.1">
    <property type="nucleotide sequence ID" value="NZ_AP022563.1"/>
</dbReference>
<gene>
    <name evidence="3" type="ORF">MDUV_28660</name>
</gene>
<dbReference type="KEGG" id="mdu:MDUV_28660"/>
<keyword evidence="2" id="KW-0472">Membrane</keyword>
<keyword evidence="4" id="KW-1185">Reference proteome</keyword>
<evidence type="ECO:0000256" key="2">
    <source>
        <dbReference type="SAM" id="Phobius"/>
    </source>
</evidence>
<reference evidence="3 4" key="1">
    <citation type="journal article" date="2019" name="Emerg. Microbes Infect.">
        <title>Comprehensive subspecies identification of 175 nontuberculous mycobacteria species based on 7547 genomic profiles.</title>
        <authorList>
            <person name="Matsumoto Y."/>
            <person name="Kinjo T."/>
            <person name="Motooka D."/>
            <person name="Nabeya D."/>
            <person name="Jung N."/>
            <person name="Uechi K."/>
            <person name="Horii T."/>
            <person name="Iida T."/>
            <person name="Fujita J."/>
            <person name="Nakamura S."/>
        </authorList>
    </citation>
    <scope>NUCLEOTIDE SEQUENCE [LARGE SCALE GENOMIC DNA]</scope>
    <source>
        <strain evidence="3 4">JCM 6396</strain>
    </source>
</reference>
<feature type="region of interest" description="Disordered" evidence="1">
    <location>
        <begin position="1"/>
        <end position="23"/>
    </location>
</feature>
<accession>A0A7I7K1K3</accession>
<name>A0A7I7K1K3_9MYCO</name>